<evidence type="ECO:0000259" key="4">
    <source>
        <dbReference type="PROSITE" id="PS51077"/>
    </source>
</evidence>
<protein>
    <submittedName>
        <fullName evidence="6">IclR family transcriptional regulator</fullName>
    </submittedName>
</protein>
<dbReference type="SUPFAM" id="SSF55781">
    <property type="entry name" value="GAF domain-like"/>
    <property type="match status" value="1"/>
</dbReference>
<feature type="domain" description="HTH iclR-type" evidence="4">
    <location>
        <begin position="20"/>
        <end position="82"/>
    </location>
</feature>
<keyword evidence="7" id="KW-1185">Reference proteome</keyword>
<accession>A0A158DXS5</accession>
<proteinExistence type="predicted"/>
<dbReference type="PROSITE" id="PS51078">
    <property type="entry name" value="ICLR_ED"/>
    <property type="match status" value="1"/>
</dbReference>
<dbReference type="InterPro" id="IPR014757">
    <property type="entry name" value="Tscrpt_reg_IclR_C"/>
</dbReference>
<evidence type="ECO:0000259" key="5">
    <source>
        <dbReference type="PROSITE" id="PS51078"/>
    </source>
</evidence>
<keyword evidence="1" id="KW-0805">Transcription regulation</keyword>
<evidence type="ECO:0000256" key="1">
    <source>
        <dbReference type="ARBA" id="ARBA00023015"/>
    </source>
</evidence>
<dbReference type="OrthoDB" id="9807558at2"/>
<sequence>MTRDNDEDVGLDSRGDPYLVPGLDRGLRILMEFSPREPVLGAPDLARRLGIPRTTVFRLLQTLESLGFLERADKDKSYRLGVAVLRLGFEYLSSLELTDFGGPIIERLRDETGFTSHIVIRDGRDIVFVAKAQSYESGFSSVRVHVGTRLPAHATVHGRLLMSGLTFKELKALFPESKLQQYTDRTPRTVTQLYKLIQEDIQRGFVVSESSFERGISVVTAPVRDDAGQVTAVITVTIPRAEITARELASGLVEKVRAAADELSLRLNYRPESISEPSRYLKSLGL</sequence>
<dbReference type="Gene3D" id="3.30.450.40">
    <property type="match status" value="1"/>
</dbReference>
<dbReference type="InterPro" id="IPR029016">
    <property type="entry name" value="GAF-like_dom_sf"/>
</dbReference>
<organism evidence="6 7">
    <name type="scientific">Caballeronia temeraria</name>
    <dbReference type="NCBI Taxonomy" id="1777137"/>
    <lineage>
        <taxon>Bacteria</taxon>
        <taxon>Pseudomonadati</taxon>
        <taxon>Pseudomonadota</taxon>
        <taxon>Betaproteobacteria</taxon>
        <taxon>Burkholderiales</taxon>
        <taxon>Burkholderiaceae</taxon>
        <taxon>Caballeronia</taxon>
    </lineage>
</organism>
<evidence type="ECO:0000313" key="6">
    <source>
        <dbReference type="EMBL" id="SAK99451.1"/>
    </source>
</evidence>
<feature type="domain" description="IclR-ED" evidence="5">
    <location>
        <begin position="83"/>
        <end position="269"/>
    </location>
</feature>
<dbReference type="Pfam" id="PF09339">
    <property type="entry name" value="HTH_IclR"/>
    <property type="match status" value="1"/>
</dbReference>
<dbReference type="GO" id="GO:0003700">
    <property type="term" value="F:DNA-binding transcription factor activity"/>
    <property type="evidence" value="ECO:0007669"/>
    <property type="project" value="TreeGrafter"/>
</dbReference>
<dbReference type="PANTHER" id="PTHR30136:SF34">
    <property type="entry name" value="TRANSCRIPTIONAL REGULATOR"/>
    <property type="match status" value="1"/>
</dbReference>
<dbReference type="InterPro" id="IPR036390">
    <property type="entry name" value="WH_DNA-bd_sf"/>
</dbReference>
<dbReference type="Gene3D" id="1.10.10.10">
    <property type="entry name" value="Winged helix-like DNA-binding domain superfamily/Winged helix DNA-binding domain"/>
    <property type="match status" value="1"/>
</dbReference>
<dbReference type="FunFam" id="1.10.10.10:FF:000056">
    <property type="entry name" value="IclR family transcriptional regulator"/>
    <property type="match status" value="1"/>
</dbReference>
<gene>
    <name evidence="6" type="ORF">AWB76_07721</name>
</gene>
<dbReference type="EMBL" id="FCOI02000066">
    <property type="protein sequence ID" value="SAK99451.1"/>
    <property type="molecule type" value="Genomic_DNA"/>
</dbReference>
<keyword evidence="2" id="KW-0238">DNA-binding</keyword>
<evidence type="ECO:0000313" key="7">
    <source>
        <dbReference type="Proteomes" id="UP000054624"/>
    </source>
</evidence>
<dbReference type="AlphaFoldDB" id="A0A158DXS5"/>
<dbReference type="PROSITE" id="PS51077">
    <property type="entry name" value="HTH_ICLR"/>
    <property type="match status" value="1"/>
</dbReference>
<dbReference type="GO" id="GO:0003677">
    <property type="term" value="F:DNA binding"/>
    <property type="evidence" value="ECO:0007669"/>
    <property type="project" value="UniProtKB-KW"/>
</dbReference>
<evidence type="ECO:0000256" key="3">
    <source>
        <dbReference type="ARBA" id="ARBA00023163"/>
    </source>
</evidence>
<evidence type="ECO:0000256" key="2">
    <source>
        <dbReference type="ARBA" id="ARBA00023125"/>
    </source>
</evidence>
<dbReference type="Pfam" id="PF01614">
    <property type="entry name" value="IclR_C"/>
    <property type="match status" value="1"/>
</dbReference>
<dbReference type="STRING" id="1777137.AWB76_07721"/>
<dbReference type="InterPro" id="IPR050707">
    <property type="entry name" value="HTH_MetabolicPath_Reg"/>
</dbReference>
<dbReference type="InterPro" id="IPR036388">
    <property type="entry name" value="WH-like_DNA-bd_sf"/>
</dbReference>
<reference evidence="7" key="1">
    <citation type="submission" date="2016-01" db="EMBL/GenBank/DDBJ databases">
        <authorList>
            <person name="Peeters Charlotte."/>
        </authorList>
    </citation>
    <scope>NUCLEOTIDE SEQUENCE [LARGE SCALE GENOMIC DNA]</scope>
</reference>
<dbReference type="GO" id="GO:0045892">
    <property type="term" value="P:negative regulation of DNA-templated transcription"/>
    <property type="evidence" value="ECO:0007669"/>
    <property type="project" value="TreeGrafter"/>
</dbReference>
<dbReference type="SMART" id="SM00346">
    <property type="entry name" value="HTH_ICLR"/>
    <property type="match status" value="1"/>
</dbReference>
<dbReference type="Proteomes" id="UP000054624">
    <property type="component" value="Unassembled WGS sequence"/>
</dbReference>
<dbReference type="RefSeq" id="WP_061165213.1">
    <property type="nucleotide sequence ID" value="NZ_FCOI02000066.1"/>
</dbReference>
<dbReference type="InterPro" id="IPR005471">
    <property type="entry name" value="Tscrpt_reg_IclR_N"/>
</dbReference>
<keyword evidence="3" id="KW-0804">Transcription</keyword>
<name>A0A158DXS5_9BURK</name>
<dbReference type="PANTHER" id="PTHR30136">
    <property type="entry name" value="HELIX-TURN-HELIX TRANSCRIPTIONAL REGULATOR, ICLR FAMILY"/>
    <property type="match status" value="1"/>
</dbReference>
<dbReference type="SUPFAM" id="SSF46785">
    <property type="entry name" value="Winged helix' DNA-binding domain"/>
    <property type="match status" value="1"/>
</dbReference>